<evidence type="ECO:0000256" key="2">
    <source>
        <dbReference type="ARBA" id="ARBA00022692"/>
    </source>
</evidence>
<keyword evidence="9" id="KW-1185">Reference proteome</keyword>
<dbReference type="InterPro" id="IPR047817">
    <property type="entry name" value="ABC2_TM_bact-type"/>
</dbReference>
<dbReference type="PANTHER" id="PTHR43229">
    <property type="entry name" value="NODULATION PROTEIN J"/>
    <property type="match status" value="1"/>
</dbReference>
<comment type="subcellular location">
    <subcellularLocation>
        <location evidence="6">Cell membrane</location>
        <topology evidence="6">Multi-pass membrane protein</topology>
    </subcellularLocation>
    <subcellularLocation>
        <location evidence="1">Membrane</location>
        <topology evidence="1">Multi-pass membrane protein</topology>
    </subcellularLocation>
</comment>
<dbReference type="EMBL" id="VFPP01000001">
    <property type="protein sequence ID" value="TQM84862.1"/>
    <property type="molecule type" value="Genomic_DNA"/>
</dbReference>
<name>A0A543JPU5_9PSEU</name>
<evidence type="ECO:0000256" key="3">
    <source>
        <dbReference type="ARBA" id="ARBA00022989"/>
    </source>
</evidence>
<feature type="transmembrane region" description="Helical" evidence="6">
    <location>
        <begin position="247"/>
        <end position="265"/>
    </location>
</feature>
<dbReference type="Pfam" id="PF01061">
    <property type="entry name" value="ABC2_membrane"/>
    <property type="match status" value="1"/>
</dbReference>
<organism evidence="8 9">
    <name type="scientific">Saccharothrix saharensis</name>
    <dbReference type="NCBI Taxonomy" id="571190"/>
    <lineage>
        <taxon>Bacteria</taxon>
        <taxon>Bacillati</taxon>
        <taxon>Actinomycetota</taxon>
        <taxon>Actinomycetes</taxon>
        <taxon>Pseudonocardiales</taxon>
        <taxon>Pseudonocardiaceae</taxon>
        <taxon>Saccharothrix</taxon>
    </lineage>
</organism>
<feature type="domain" description="ABC transmembrane type-2" evidence="7">
    <location>
        <begin position="36"/>
        <end position="268"/>
    </location>
</feature>
<dbReference type="InterPro" id="IPR051784">
    <property type="entry name" value="Nod_factor_ABC_transporter"/>
</dbReference>
<proteinExistence type="inferred from homology"/>
<keyword evidence="5" id="KW-0046">Antibiotic resistance</keyword>
<dbReference type="OrthoDB" id="3370990at2"/>
<evidence type="ECO:0000256" key="4">
    <source>
        <dbReference type="ARBA" id="ARBA00023136"/>
    </source>
</evidence>
<reference evidence="8 9" key="1">
    <citation type="submission" date="2019-06" db="EMBL/GenBank/DDBJ databases">
        <title>Sequencing the genomes of 1000 actinobacteria strains.</title>
        <authorList>
            <person name="Klenk H.-P."/>
        </authorList>
    </citation>
    <scope>NUCLEOTIDE SEQUENCE [LARGE SCALE GENOMIC DNA]</scope>
    <source>
        <strain evidence="8 9">DSM 45456</strain>
    </source>
</reference>
<keyword evidence="2 6" id="KW-0812">Transmembrane</keyword>
<dbReference type="PIRSF" id="PIRSF006648">
    <property type="entry name" value="DrrB"/>
    <property type="match status" value="1"/>
</dbReference>
<gene>
    <name evidence="8" type="ORF">FHX81_7322</name>
</gene>
<dbReference type="GO" id="GO:0046677">
    <property type="term" value="P:response to antibiotic"/>
    <property type="evidence" value="ECO:0007669"/>
    <property type="project" value="UniProtKB-KW"/>
</dbReference>
<sequence length="271" mass="28544">MTTLDIPPSAAPPLASVTEVLAIAGRRLRRLRRNPGRLIGITLNPLITMVALGYLFSSAIQIPGSTNYIEFIFAGVVMQGALAAVGPTAIAVALDVQGGLVDRFRSLPISRSAVLIGHVIADLLISMIGLVIVVAFGLLFGWRPHNGVLPTLAGFGLVAVFTFTVLWLGVLLGMAMSNLETIESVGGLVAVVFSFLSTGFLSVDKLPGWIQPIAQWNPVSSVISACRDLWGNGAPSGSGFPAENPSLVILVSLGLLFLVTSVLSVRRYRNS</sequence>
<feature type="transmembrane region" description="Helical" evidence="6">
    <location>
        <begin position="115"/>
        <end position="140"/>
    </location>
</feature>
<comment type="similarity">
    <text evidence="6">Belongs to the ABC-2 integral membrane protein family.</text>
</comment>
<feature type="transmembrane region" description="Helical" evidence="6">
    <location>
        <begin position="68"/>
        <end position="94"/>
    </location>
</feature>
<dbReference type="AlphaFoldDB" id="A0A543JPU5"/>
<dbReference type="Proteomes" id="UP000316628">
    <property type="component" value="Unassembled WGS sequence"/>
</dbReference>
<dbReference type="PRINTS" id="PR00164">
    <property type="entry name" value="ABC2TRNSPORT"/>
</dbReference>
<dbReference type="InterPro" id="IPR000412">
    <property type="entry name" value="ABC_2_transport"/>
</dbReference>
<dbReference type="PROSITE" id="PS51012">
    <property type="entry name" value="ABC_TM2"/>
    <property type="match status" value="1"/>
</dbReference>
<feature type="transmembrane region" description="Helical" evidence="6">
    <location>
        <begin position="185"/>
        <end position="203"/>
    </location>
</feature>
<keyword evidence="6" id="KW-1003">Cell membrane</keyword>
<evidence type="ECO:0000256" key="6">
    <source>
        <dbReference type="RuleBase" id="RU361157"/>
    </source>
</evidence>
<evidence type="ECO:0000259" key="7">
    <source>
        <dbReference type="PROSITE" id="PS51012"/>
    </source>
</evidence>
<keyword evidence="6" id="KW-0813">Transport</keyword>
<accession>A0A543JPU5</accession>
<feature type="transmembrane region" description="Helical" evidence="6">
    <location>
        <begin position="152"/>
        <end position="173"/>
    </location>
</feature>
<feature type="transmembrane region" description="Helical" evidence="6">
    <location>
        <begin position="36"/>
        <end position="56"/>
    </location>
</feature>
<dbReference type="GO" id="GO:0140359">
    <property type="term" value="F:ABC-type transporter activity"/>
    <property type="evidence" value="ECO:0007669"/>
    <property type="project" value="InterPro"/>
</dbReference>
<dbReference type="PANTHER" id="PTHR43229:SF2">
    <property type="entry name" value="NODULATION PROTEIN J"/>
    <property type="match status" value="1"/>
</dbReference>
<evidence type="ECO:0000256" key="5">
    <source>
        <dbReference type="ARBA" id="ARBA00023251"/>
    </source>
</evidence>
<evidence type="ECO:0000313" key="9">
    <source>
        <dbReference type="Proteomes" id="UP000316628"/>
    </source>
</evidence>
<keyword evidence="4 6" id="KW-0472">Membrane</keyword>
<comment type="caution">
    <text evidence="8">The sequence shown here is derived from an EMBL/GenBank/DDBJ whole genome shotgun (WGS) entry which is preliminary data.</text>
</comment>
<evidence type="ECO:0000256" key="1">
    <source>
        <dbReference type="ARBA" id="ARBA00004141"/>
    </source>
</evidence>
<keyword evidence="3 6" id="KW-1133">Transmembrane helix</keyword>
<dbReference type="InterPro" id="IPR013525">
    <property type="entry name" value="ABC2_TM"/>
</dbReference>
<protein>
    <recommendedName>
        <fullName evidence="6">Transport permease protein</fullName>
    </recommendedName>
</protein>
<dbReference type="RefSeq" id="WP_141982990.1">
    <property type="nucleotide sequence ID" value="NZ_VFPP01000001.1"/>
</dbReference>
<dbReference type="GO" id="GO:0043190">
    <property type="term" value="C:ATP-binding cassette (ABC) transporter complex"/>
    <property type="evidence" value="ECO:0007669"/>
    <property type="project" value="InterPro"/>
</dbReference>
<evidence type="ECO:0000313" key="8">
    <source>
        <dbReference type="EMBL" id="TQM84862.1"/>
    </source>
</evidence>